<dbReference type="UniPathway" id="UPA00126">
    <property type="reaction ID" value="UER00423"/>
</dbReference>
<organism evidence="15 16">
    <name type="scientific">Temnothorax longispinosus</name>
    <dbReference type="NCBI Taxonomy" id="300112"/>
    <lineage>
        <taxon>Eukaryota</taxon>
        <taxon>Metazoa</taxon>
        <taxon>Ecdysozoa</taxon>
        <taxon>Arthropoda</taxon>
        <taxon>Hexapoda</taxon>
        <taxon>Insecta</taxon>
        <taxon>Pterygota</taxon>
        <taxon>Neoptera</taxon>
        <taxon>Endopterygota</taxon>
        <taxon>Hymenoptera</taxon>
        <taxon>Apocrita</taxon>
        <taxon>Aculeata</taxon>
        <taxon>Formicoidea</taxon>
        <taxon>Formicidae</taxon>
        <taxon>Myrmicinae</taxon>
        <taxon>Temnothorax</taxon>
    </lineage>
</organism>
<dbReference type="Pfam" id="PF20511">
    <property type="entry name" value="PMI_typeI_cat"/>
    <property type="match status" value="1"/>
</dbReference>
<dbReference type="Proteomes" id="UP000310200">
    <property type="component" value="Unassembled WGS sequence"/>
</dbReference>
<dbReference type="PANTHER" id="PTHR10309">
    <property type="entry name" value="MANNOSE-6-PHOSPHATE ISOMERASE"/>
    <property type="match status" value="1"/>
</dbReference>
<comment type="catalytic activity">
    <reaction evidence="1 8">
        <text>D-mannose 6-phosphate = D-fructose 6-phosphate</text>
        <dbReference type="Rhea" id="RHEA:12356"/>
        <dbReference type="ChEBI" id="CHEBI:58735"/>
        <dbReference type="ChEBI" id="CHEBI:61527"/>
        <dbReference type="EC" id="5.3.1.8"/>
    </reaction>
</comment>
<dbReference type="InterPro" id="IPR046456">
    <property type="entry name" value="PMI_typeI_C"/>
</dbReference>
<reference evidence="15 16" key="1">
    <citation type="journal article" date="2019" name="Philos. Trans. R. Soc. Lond., B, Biol. Sci.">
        <title>Ant behaviour and brain gene expression of defending hosts depend on the ecological success of the intruding social parasite.</title>
        <authorList>
            <person name="Kaur R."/>
            <person name="Stoldt M."/>
            <person name="Jongepier E."/>
            <person name="Feldmeyer B."/>
            <person name="Menzel F."/>
            <person name="Bornberg-Bauer E."/>
            <person name="Foitzik S."/>
        </authorList>
    </citation>
    <scope>NUCLEOTIDE SEQUENCE [LARGE SCALE GENOMIC DNA]</scope>
    <source>
        <tissue evidence="15">Whole body</tissue>
    </source>
</reference>
<dbReference type="PROSITE" id="PS00966">
    <property type="entry name" value="PMI_I_2"/>
    <property type="match status" value="1"/>
</dbReference>
<evidence type="ECO:0000259" key="14">
    <source>
        <dbReference type="Pfam" id="PF20512"/>
    </source>
</evidence>
<dbReference type="AlphaFoldDB" id="A0A4S2KDA9"/>
<dbReference type="InterPro" id="IPR046457">
    <property type="entry name" value="PMI_typeI_cat"/>
</dbReference>
<dbReference type="GO" id="GO:0008270">
    <property type="term" value="F:zinc ion binding"/>
    <property type="evidence" value="ECO:0007669"/>
    <property type="project" value="InterPro"/>
</dbReference>
<evidence type="ECO:0000256" key="1">
    <source>
        <dbReference type="ARBA" id="ARBA00000757"/>
    </source>
</evidence>
<evidence type="ECO:0000256" key="9">
    <source>
        <dbReference type="RuleBase" id="RU004189"/>
    </source>
</evidence>
<dbReference type="EMBL" id="QBLH01002813">
    <property type="protein sequence ID" value="TGZ46796.1"/>
    <property type="molecule type" value="Genomic_DNA"/>
</dbReference>
<dbReference type="GO" id="GO:0005829">
    <property type="term" value="C:cytosol"/>
    <property type="evidence" value="ECO:0007669"/>
    <property type="project" value="TreeGrafter"/>
</dbReference>
<keyword evidence="16" id="KW-1185">Reference proteome</keyword>
<gene>
    <name evidence="15" type="ORF">DBV15_06576</name>
</gene>
<dbReference type="EC" id="5.3.1.8" evidence="4 8"/>
<keyword evidence="5" id="KW-0479">Metal-binding</keyword>
<feature type="region of interest" description="Disordered" evidence="11">
    <location>
        <begin position="467"/>
        <end position="487"/>
    </location>
</feature>
<evidence type="ECO:0000256" key="11">
    <source>
        <dbReference type="SAM" id="MobiDB-lite"/>
    </source>
</evidence>
<dbReference type="STRING" id="300112.A0A4S2KDA9"/>
<feature type="domain" description="Phosphomannose isomerase type I helical insertion" evidence="14">
    <location>
        <begin position="190"/>
        <end position="262"/>
    </location>
</feature>
<evidence type="ECO:0000256" key="3">
    <source>
        <dbReference type="ARBA" id="ARBA00010772"/>
    </source>
</evidence>
<dbReference type="InterPro" id="IPR016305">
    <property type="entry name" value="Mannose-6-P_Isomerase"/>
</dbReference>
<protein>
    <recommendedName>
        <fullName evidence="4 8">Mannose-6-phosphate isomerase</fullName>
        <ecNumber evidence="4 8">5.3.1.8</ecNumber>
    </recommendedName>
</protein>
<feature type="region of interest" description="Disordered" evidence="11">
    <location>
        <begin position="504"/>
        <end position="527"/>
    </location>
</feature>
<dbReference type="Pfam" id="PF01238">
    <property type="entry name" value="PMI_typeI_C"/>
    <property type="match status" value="1"/>
</dbReference>
<dbReference type="Pfam" id="PF20512">
    <property type="entry name" value="PMI_typeI_hel"/>
    <property type="match status" value="1"/>
</dbReference>
<comment type="cofactor">
    <cofactor evidence="8">
        <name>Zn(2+)</name>
        <dbReference type="ChEBI" id="CHEBI:29105"/>
    </cofactor>
    <text evidence="8">Binds 1 zinc ion per subunit.</text>
</comment>
<dbReference type="SUPFAM" id="SSF51182">
    <property type="entry name" value="RmlC-like cupins"/>
    <property type="match status" value="1"/>
</dbReference>
<dbReference type="GO" id="GO:0004476">
    <property type="term" value="F:mannose-6-phosphate isomerase activity"/>
    <property type="evidence" value="ECO:0007669"/>
    <property type="project" value="UniProtKB-EC"/>
</dbReference>
<dbReference type="CDD" id="cd07011">
    <property type="entry name" value="cupin_PMI_type_I_N"/>
    <property type="match status" value="1"/>
</dbReference>
<dbReference type="PRINTS" id="PR00714">
    <property type="entry name" value="MAN6PISMRASE"/>
</dbReference>
<proteinExistence type="inferred from homology"/>
<dbReference type="Gene3D" id="2.60.120.10">
    <property type="entry name" value="Jelly Rolls"/>
    <property type="match status" value="2"/>
</dbReference>
<dbReference type="FunFam" id="2.60.120.10:FF:000044">
    <property type="entry name" value="Mannose-6-phosphate isomerase"/>
    <property type="match status" value="1"/>
</dbReference>
<dbReference type="GO" id="GO:0009298">
    <property type="term" value="P:GDP-mannose biosynthetic process"/>
    <property type="evidence" value="ECO:0007669"/>
    <property type="project" value="UniProtKB-UniPathway"/>
</dbReference>
<sequence length="750" mass="84730">MICILKMELKCTIQMYDWGKRGMNSIVASLIKSANADFIVDEQKTYAELWMGTHKNGPSYLKDTDVPLQKYIQENIETLGGNGVQMFGSNLSFLFKVLSISKALSIQVHPDKHKSVVRYNQSVVFQKKAKELHELYPDIYKDPNHKPELAIALCPFEALCGFRPLDEIKDYLNNISELFAVVGETNVHRLSQAADSTISDALQQCFYSLMTCDSNKVTQQLRSLIDRLHNTDDSYRQWIKADLLERLHGDYPGDVGCFAIYLFNYVTLQPGEAIYIGPNVPHAYLSGDCIECMACSDNVIRAGLTPKLKDVETLIQVLSFECKSSSVKKIQPFREDTFTQVFRPPVSEFAVAKITLPPGRPSYSLKPRNSPSILLIVGGKAKISSKIFSRGSVLFIPANDEVEMKVLCGCHPMLMFQAFSNEPTTKQLQRLEKKKAKMAAFLEIARLNDKDKETKMEALKQIVATDGSSNLNDSNMAGDNSTRKRSCEKNSDVTCSEICKEENVPDKSELQDNNKKPRLSDSKQYANLKEELRKRKKRLQAIPRLTLKAVGENATLNIRNMEKRIPIFLSDIQHLLLYSLLGHHSPYLPARWCQLEKYNKISHTVVFVLEGLSSYHYVAYESMFPHIVSNLKHRLEVITPTVYGASITEELAAVPLTGTQSDKLIKQYGSLETALQTNGNVIKLLRSVFPMHSINSDEKFPTKNSSNRTLPPTDKFCRTKLLLSLWQMVEENYPVPLKGTLAERQDLAVT</sequence>
<dbReference type="GO" id="GO:0005975">
    <property type="term" value="P:carbohydrate metabolic process"/>
    <property type="evidence" value="ECO:0007669"/>
    <property type="project" value="InterPro"/>
</dbReference>
<dbReference type="InterPro" id="IPR011051">
    <property type="entry name" value="RmlC_Cupin_sf"/>
</dbReference>
<dbReference type="PANTHER" id="PTHR10309:SF0">
    <property type="entry name" value="MANNOSE-6-PHOSPHATE ISOMERASE"/>
    <property type="match status" value="1"/>
</dbReference>
<dbReference type="InterPro" id="IPR018050">
    <property type="entry name" value="Pmannose_isomerase-type1_CS"/>
</dbReference>
<feature type="domain" description="Phosphomannose isomerase type I catalytic" evidence="13">
    <location>
        <begin position="8"/>
        <end position="165"/>
    </location>
</feature>
<name>A0A4S2KDA9_9HYME</name>
<evidence type="ECO:0000259" key="12">
    <source>
        <dbReference type="Pfam" id="PF01238"/>
    </source>
</evidence>
<keyword evidence="7 8" id="KW-0413">Isomerase</keyword>
<evidence type="ECO:0000256" key="5">
    <source>
        <dbReference type="ARBA" id="ARBA00022723"/>
    </source>
</evidence>
<dbReference type="InterPro" id="IPR014710">
    <property type="entry name" value="RmlC-like_jellyroll"/>
</dbReference>
<comment type="pathway">
    <text evidence="2 10">Nucleotide-sugar biosynthesis; GDP-alpha-D-mannose biosynthesis; alpha-D-mannose 1-phosphate from D-fructose 6-phosphate: step 1/2.</text>
</comment>
<evidence type="ECO:0000256" key="7">
    <source>
        <dbReference type="ARBA" id="ARBA00023235"/>
    </source>
</evidence>
<evidence type="ECO:0000313" key="16">
    <source>
        <dbReference type="Proteomes" id="UP000310200"/>
    </source>
</evidence>
<evidence type="ECO:0000313" key="15">
    <source>
        <dbReference type="EMBL" id="TGZ46796.1"/>
    </source>
</evidence>
<dbReference type="NCBIfam" id="TIGR00218">
    <property type="entry name" value="manA"/>
    <property type="match status" value="1"/>
</dbReference>
<comment type="caution">
    <text evidence="15">The sequence shown here is derived from an EMBL/GenBank/DDBJ whole genome shotgun (WGS) entry which is preliminary data.</text>
</comment>
<dbReference type="Gene3D" id="1.10.441.10">
    <property type="entry name" value="Phosphomannose Isomerase, domain 2"/>
    <property type="match status" value="1"/>
</dbReference>
<feature type="compositionally biased region" description="Basic and acidic residues" evidence="11">
    <location>
        <begin position="504"/>
        <end position="521"/>
    </location>
</feature>
<feature type="compositionally biased region" description="Polar residues" evidence="11">
    <location>
        <begin position="467"/>
        <end position="480"/>
    </location>
</feature>
<feature type="domain" description="Phosphomannose isomerase type I C-terminal" evidence="12">
    <location>
        <begin position="343"/>
        <end position="384"/>
    </location>
</feature>
<dbReference type="InterPro" id="IPR001250">
    <property type="entry name" value="Man6P_Isoase-1"/>
</dbReference>
<evidence type="ECO:0000256" key="4">
    <source>
        <dbReference type="ARBA" id="ARBA00011956"/>
    </source>
</evidence>
<evidence type="ECO:0000256" key="6">
    <source>
        <dbReference type="ARBA" id="ARBA00022833"/>
    </source>
</evidence>
<dbReference type="PROSITE" id="PS00965">
    <property type="entry name" value="PMI_I_1"/>
    <property type="match status" value="1"/>
</dbReference>
<keyword evidence="6 8" id="KW-0862">Zinc</keyword>
<comment type="similarity">
    <text evidence="3 9">Belongs to the mannose-6-phosphate isomerase type 1 family.</text>
</comment>
<evidence type="ECO:0000256" key="2">
    <source>
        <dbReference type="ARBA" id="ARBA00004666"/>
    </source>
</evidence>
<accession>A0A4S2KDA9</accession>
<evidence type="ECO:0000256" key="10">
    <source>
        <dbReference type="RuleBase" id="RU004248"/>
    </source>
</evidence>
<dbReference type="InterPro" id="IPR046458">
    <property type="entry name" value="PMI_typeI_hel"/>
</dbReference>
<evidence type="ECO:0000259" key="13">
    <source>
        <dbReference type="Pfam" id="PF20511"/>
    </source>
</evidence>
<evidence type="ECO:0000256" key="8">
    <source>
        <dbReference type="RuleBase" id="RU000611"/>
    </source>
</evidence>